<proteinExistence type="predicted"/>
<dbReference type="Proteomes" id="UP000322000">
    <property type="component" value="Chromosome 28"/>
</dbReference>
<dbReference type="OrthoDB" id="10068564at2759"/>
<organism evidence="1 2">
    <name type="scientific">Trichoplusia ni</name>
    <name type="common">Cabbage looper</name>
    <dbReference type="NCBI Taxonomy" id="7111"/>
    <lineage>
        <taxon>Eukaryota</taxon>
        <taxon>Metazoa</taxon>
        <taxon>Ecdysozoa</taxon>
        <taxon>Arthropoda</taxon>
        <taxon>Hexapoda</taxon>
        <taxon>Insecta</taxon>
        <taxon>Pterygota</taxon>
        <taxon>Neoptera</taxon>
        <taxon>Endopterygota</taxon>
        <taxon>Lepidoptera</taxon>
        <taxon>Glossata</taxon>
        <taxon>Ditrysia</taxon>
        <taxon>Noctuoidea</taxon>
        <taxon>Noctuidae</taxon>
        <taxon>Plusiinae</taxon>
        <taxon>Trichoplusia</taxon>
    </lineage>
</organism>
<name>A0A7E5WXC7_TRINI</name>
<sequence>MCLRISASVAYKPSVHAHVSELRIPYTRLSTTNSVLLPLGYYKWRRGQKRQFRDKIPAAQDVEYKTIDEEVRDRDLQMKEKGKEYGDLKRRATDSHLEIGEKVLIKNVIKENKLTPNYNPTMHTVTGVRGGDICIRNDETGKEYRRNVIHLKKVNDAWTVINQDCSNNNLEENDELT</sequence>
<reference evidence="2" key="1">
    <citation type="submission" date="2025-08" db="UniProtKB">
        <authorList>
            <consortium name="RefSeq"/>
        </authorList>
    </citation>
    <scope>IDENTIFICATION</scope>
</reference>
<accession>A0A7E5WXC7</accession>
<dbReference type="KEGG" id="tnl:113506861"/>
<dbReference type="GeneID" id="113506861"/>
<gene>
    <name evidence="2" type="primary">LOC113506861</name>
</gene>
<dbReference type="InParanoid" id="A0A7E5WXC7"/>
<keyword evidence="1" id="KW-1185">Reference proteome</keyword>
<dbReference type="AlphaFoldDB" id="A0A7E5WXC7"/>
<evidence type="ECO:0000313" key="2">
    <source>
        <dbReference type="RefSeq" id="XP_026745498.1"/>
    </source>
</evidence>
<protein>
    <submittedName>
        <fullName evidence="2">Uncharacterized protein LOC113506861</fullName>
    </submittedName>
</protein>
<dbReference type="RefSeq" id="XP_026745498.1">
    <property type="nucleotide sequence ID" value="XM_026889697.1"/>
</dbReference>
<evidence type="ECO:0000313" key="1">
    <source>
        <dbReference type="Proteomes" id="UP000322000"/>
    </source>
</evidence>